<keyword evidence="14" id="KW-1185">Reference proteome</keyword>
<dbReference type="InterPro" id="IPR017871">
    <property type="entry name" value="ABC_transporter-like_CS"/>
</dbReference>
<reference evidence="13 14" key="1">
    <citation type="submission" date="2024-03" db="EMBL/GenBank/DDBJ databases">
        <title>Genome-scale model development and genomic sequencing of the oleaginous clade Lipomyces.</title>
        <authorList>
            <consortium name="Lawrence Berkeley National Laboratory"/>
            <person name="Czajka J.J."/>
            <person name="Han Y."/>
            <person name="Kim J."/>
            <person name="Mondo S.J."/>
            <person name="Hofstad B.A."/>
            <person name="Robles A."/>
            <person name="Haridas S."/>
            <person name="Riley R."/>
            <person name="LaButti K."/>
            <person name="Pangilinan J."/>
            <person name="Andreopoulos W."/>
            <person name="Lipzen A."/>
            <person name="Yan J."/>
            <person name="Wang M."/>
            <person name="Ng V."/>
            <person name="Grigoriev I.V."/>
            <person name="Spatafora J.W."/>
            <person name="Magnuson J.K."/>
            <person name="Baker S.E."/>
            <person name="Pomraning K.R."/>
        </authorList>
    </citation>
    <scope>NUCLEOTIDE SEQUENCE [LARGE SCALE GENOMIC DNA]</scope>
    <source>
        <strain evidence="13 14">Phaff 52-87</strain>
    </source>
</reference>
<feature type="transmembrane region" description="Helical" evidence="10">
    <location>
        <begin position="308"/>
        <end position="332"/>
    </location>
</feature>
<dbReference type="CDD" id="cd03250">
    <property type="entry name" value="ABCC_MRP_domain1"/>
    <property type="match status" value="1"/>
</dbReference>
<evidence type="ECO:0000256" key="4">
    <source>
        <dbReference type="ARBA" id="ARBA00022737"/>
    </source>
</evidence>
<dbReference type="GO" id="GO:0016787">
    <property type="term" value="F:hydrolase activity"/>
    <property type="evidence" value="ECO:0007669"/>
    <property type="project" value="UniProtKB-KW"/>
</dbReference>
<comment type="subcellular location">
    <subcellularLocation>
        <location evidence="1">Membrane</location>
    </subcellularLocation>
</comment>
<feature type="transmembrane region" description="Helical" evidence="10">
    <location>
        <begin position="1153"/>
        <end position="1173"/>
    </location>
</feature>
<feature type="transmembrane region" description="Helical" evidence="10">
    <location>
        <begin position="1001"/>
        <end position="1024"/>
    </location>
</feature>
<feature type="transmembrane region" description="Helical" evidence="10">
    <location>
        <begin position="1268"/>
        <end position="1292"/>
    </location>
</feature>
<feature type="transmembrane region" description="Helical" evidence="10">
    <location>
        <begin position="142"/>
        <end position="162"/>
    </location>
</feature>
<dbReference type="InterPro" id="IPR011527">
    <property type="entry name" value="ABC1_TM_dom"/>
</dbReference>
<feature type="transmembrane region" description="Helical" evidence="10">
    <location>
        <begin position="208"/>
        <end position="231"/>
    </location>
</feature>
<dbReference type="PANTHER" id="PTHR24223">
    <property type="entry name" value="ATP-BINDING CASSETTE SUB-FAMILY C"/>
    <property type="match status" value="1"/>
</dbReference>
<dbReference type="SMART" id="SM00382">
    <property type="entry name" value="AAA"/>
    <property type="match status" value="2"/>
</dbReference>
<feature type="compositionally biased region" description="Low complexity" evidence="9">
    <location>
        <begin position="10"/>
        <end position="21"/>
    </location>
</feature>
<dbReference type="InterPro" id="IPR003439">
    <property type="entry name" value="ABC_transporter-like_ATP-bd"/>
</dbReference>
<dbReference type="Pfam" id="PF00664">
    <property type="entry name" value="ABC_membrane"/>
    <property type="match status" value="2"/>
</dbReference>
<feature type="transmembrane region" description="Helical" evidence="10">
    <location>
        <begin position="462"/>
        <end position="478"/>
    </location>
</feature>
<dbReference type="PROSITE" id="PS50929">
    <property type="entry name" value="ABC_TM1F"/>
    <property type="match status" value="2"/>
</dbReference>
<feature type="transmembrane region" description="Helical" evidence="10">
    <location>
        <begin position="352"/>
        <end position="377"/>
    </location>
</feature>
<dbReference type="CDD" id="cd03244">
    <property type="entry name" value="ABCC_MRP_domain2"/>
    <property type="match status" value="1"/>
</dbReference>
<dbReference type="SUPFAM" id="SSF90123">
    <property type="entry name" value="ABC transporter transmembrane region"/>
    <property type="match status" value="2"/>
</dbReference>
<evidence type="ECO:0000256" key="6">
    <source>
        <dbReference type="ARBA" id="ARBA00022840"/>
    </source>
</evidence>
<dbReference type="InterPro" id="IPR003593">
    <property type="entry name" value="AAA+_ATPase"/>
</dbReference>
<dbReference type="PANTHER" id="PTHR24223:SF353">
    <property type="entry name" value="ABC TRANSPORTER ATP-BINDING PROTEIN_PERMEASE VMR1-RELATED"/>
    <property type="match status" value="1"/>
</dbReference>
<feature type="transmembrane region" description="Helical" evidence="10">
    <location>
        <begin position="1051"/>
        <end position="1071"/>
    </location>
</feature>
<evidence type="ECO:0000256" key="3">
    <source>
        <dbReference type="ARBA" id="ARBA00022692"/>
    </source>
</evidence>
<feature type="region of interest" description="Disordered" evidence="9">
    <location>
        <begin position="1"/>
        <end position="28"/>
    </location>
</feature>
<comment type="caution">
    <text evidence="13">The sequence shown here is derived from an EMBL/GenBank/DDBJ whole genome shotgun (WGS) entry which is preliminary data.</text>
</comment>
<keyword evidence="7 10" id="KW-1133">Transmembrane helix</keyword>
<protein>
    <submittedName>
        <fullName evidence="13">P-loop containing nucleoside triphosphate hydrolase protein</fullName>
    </submittedName>
</protein>
<evidence type="ECO:0000256" key="5">
    <source>
        <dbReference type="ARBA" id="ARBA00022741"/>
    </source>
</evidence>
<dbReference type="Gene3D" id="1.20.1560.10">
    <property type="entry name" value="ABC transporter type 1, transmembrane domain"/>
    <property type="match status" value="2"/>
</dbReference>
<evidence type="ECO:0000259" key="11">
    <source>
        <dbReference type="PROSITE" id="PS50893"/>
    </source>
</evidence>
<evidence type="ECO:0000256" key="10">
    <source>
        <dbReference type="SAM" id="Phobius"/>
    </source>
</evidence>
<proteinExistence type="predicted"/>
<name>A0ABR1F5C3_9ASCO</name>
<keyword evidence="3 10" id="KW-0812">Transmembrane</keyword>
<sequence>MPWTFRSRARSASSRAHSSRSQGSHQYLNVDNANSIGGLIQMSSSDASALDQSRLSASSRYSDDDDDDDEDVMSLSTRASSRALHRFSEDINSTELFLIASRGSTARSVLEKLLLLVLIVGHLSLILASRLLPGFADPSLDLILRSGSAIAFWLYAFVLSTLRSPNHNLNGCAYKASVHLAIFYATSWCFVAVQLYLEASYAAPVLQFQLSAAEFAIITCLCGIALASPLGDTPPYIEVRKGLQPWKENISSLYSQLTFSWVNDLMRKGFTEPLTLDDVWDLCDDLRSSVVAHGFEEQRKRHSFYVSILVYCSAELTASVIWTFLYALLTFIPTIMVQEILTYLETGARSTSIALGYVAFLFLATLLGSVVSAQSMWGFRRLGIKIRALLVSEVYSKALARKYAVNDASKPPGSARSSESAEQAATPKPDITEDYMTTGSIINLMAIDSNTISEAVAGMHQLIKGIVMIVVSLVLLYRNLGPSSLAGATLMFGLLPINYFFSRGFGKIQGNLMAITDKRIQKTNEVLQSIKIIKFFSWESLFTKRLMEIRTKEIKQLRKRYILWTFAVIIWFGFPTLITFATFGFYTLVAKRELTPSIAFSSVALFNLLRTPMDRLSSMVAELINAKVSMNRVQKFMLEDSTGKYEQLSSERDDRSPEIGFQNASFTWDVNPSPERSRGSFQLANLNIRFAVGQLSVIVGPTGSGKSSLLLALLGEMTLMKGKVFLASTAGSDGGAYDPVSKLSNSVAYCAQSAWLLNDTIRGNILFGSKYESDRYETCIDACALRRDFEMLEKGEFTQVGEKGIALSGGQKQRISLARALYSRAKHVLLDDCLSAVDASSALTIYEEGVTGPLMHGRTCILVSHHVNLVLGGASFVVVMKNGGVVFSGSPNEAISRGIIKWDKALLKTPAAASTTSEDGGLVAAAEAAGVQAVVENSLASFEFGEENVFERGMSDEIAAAEEEDDDEDDERRALQAEAQDIGRVKSEVYSRYFKAMGSKLYWIAVVTIICVHQIGNVAQSWWIREWSENAEDVALEVDNGGETKTSESSLVYYLLIYGLISCIYILLSFLREGIVFYGSLVASVDIYERLLHRVMKATPRFFDITPVGRIMNRFSKDIESIDQVIAPDLLSFAHSVLALVVVVVLISAIVPVFLIAGVAIGVIFYYINLYYLQSSRELKRIQSVTRSPIYQHFGETLAGLCTIRAYGCESRFAYVSMLKVDTNSRPYGALWACNRWMSLRIEVTGGLVSTFTSAFLLLRQGTVDAGLAGLCLTFAITFTENMLWLVLLSAVNEMNMNSAERVEEYLQLDQEAPDVVSDFRPPSGWPLKGAIEVSGLSLRYAPDLPYALNNVSFGVDAGWKVGIVGRTGAGKSSMAAAFFRFLEAEEGFIKIDGIDISKIGLQDLRRALAIIPQDPTLFTGTLRSNLDPFDQYSDSQIFEALRRSHLLSDDLANADADDEHDSTNGFSSQQMFHNLDSAVTENGQNISQGQRQLVCLARSLLKAPQIIILDEATASIDYETDSKLQVTIRQEFKDTTVLTIAHRLRSVIDYDRIMVMDAGRVVEYDRPYELLRQTESLFAEMARSSGEFEELVELAQKADEERQINSADPLSQ</sequence>
<evidence type="ECO:0000256" key="7">
    <source>
        <dbReference type="ARBA" id="ARBA00022989"/>
    </source>
</evidence>
<evidence type="ECO:0000256" key="9">
    <source>
        <dbReference type="SAM" id="MobiDB-lite"/>
    </source>
</evidence>
<feature type="transmembrane region" description="Helical" evidence="10">
    <location>
        <begin position="174"/>
        <end position="196"/>
    </location>
</feature>
<keyword evidence="5" id="KW-0547">Nucleotide-binding</keyword>
<keyword evidence="8 10" id="KW-0472">Membrane</keyword>
<feature type="domain" description="ABC transporter" evidence="11">
    <location>
        <begin position="659"/>
        <end position="907"/>
    </location>
</feature>
<evidence type="ECO:0000256" key="1">
    <source>
        <dbReference type="ARBA" id="ARBA00004370"/>
    </source>
</evidence>
<feature type="compositionally biased region" description="Low complexity" evidence="9">
    <location>
        <begin position="414"/>
        <end position="425"/>
    </location>
</feature>
<dbReference type="CDD" id="cd18604">
    <property type="entry name" value="ABC_6TM_VMR1_D2_like"/>
    <property type="match status" value="1"/>
</dbReference>
<feature type="domain" description="ABC transmembrane type-1" evidence="12">
    <location>
        <begin position="318"/>
        <end position="625"/>
    </location>
</feature>
<feature type="region of interest" description="Disordered" evidence="9">
    <location>
        <begin position="407"/>
        <end position="432"/>
    </location>
</feature>
<dbReference type="PROSITE" id="PS00211">
    <property type="entry name" value="ABC_TRANSPORTER_1"/>
    <property type="match status" value="2"/>
</dbReference>
<keyword evidence="4" id="KW-0677">Repeat</keyword>
<evidence type="ECO:0000256" key="8">
    <source>
        <dbReference type="ARBA" id="ARBA00023136"/>
    </source>
</evidence>
<evidence type="ECO:0000313" key="13">
    <source>
        <dbReference type="EMBL" id="KAK7205031.1"/>
    </source>
</evidence>
<dbReference type="InterPro" id="IPR027417">
    <property type="entry name" value="P-loop_NTPase"/>
</dbReference>
<dbReference type="Gene3D" id="3.40.50.300">
    <property type="entry name" value="P-loop containing nucleotide triphosphate hydrolases"/>
    <property type="match status" value="2"/>
</dbReference>
<dbReference type="PROSITE" id="PS50893">
    <property type="entry name" value="ABC_TRANSPORTER_2"/>
    <property type="match status" value="2"/>
</dbReference>
<accession>A0ABR1F5C3</accession>
<dbReference type="RefSeq" id="XP_064768064.1">
    <property type="nucleotide sequence ID" value="XM_064909857.1"/>
</dbReference>
<evidence type="ECO:0000256" key="2">
    <source>
        <dbReference type="ARBA" id="ARBA00022448"/>
    </source>
</evidence>
<dbReference type="CDD" id="cd18596">
    <property type="entry name" value="ABC_6TM_VMR1_D1_like"/>
    <property type="match status" value="1"/>
</dbReference>
<evidence type="ECO:0000259" key="12">
    <source>
        <dbReference type="PROSITE" id="PS50929"/>
    </source>
</evidence>
<keyword evidence="2" id="KW-0813">Transport</keyword>
<gene>
    <name evidence="13" type="ORF">BZA70DRAFT_169369</name>
</gene>
<organism evidence="13 14">
    <name type="scientific">Myxozyma melibiosi</name>
    <dbReference type="NCBI Taxonomy" id="54550"/>
    <lineage>
        <taxon>Eukaryota</taxon>
        <taxon>Fungi</taxon>
        <taxon>Dikarya</taxon>
        <taxon>Ascomycota</taxon>
        <taxon>Saccharomycotina</taxon>
        <taxon>Lipomycetes</taxon>
        <taxon>Lipomycetales</taxon>
        <taxon>Lipomycetaceae</taxon>
        <taxon>Myxozyma</taxon>
    </lineage>
</organism>
<feature type="transmembrane region" description="Helical" evidence="10">
    <location>
        <begin position="113"/>
        <end position="136"/>
    </location>
</feature>
<dbReference type="Pfam" id="PF00005">
    <property type="entry name" value="ABC_tran"/>
    <property type="match status" value="2"/>
</dbReference>
<dbReference type="SUPFAM" id="SSF52540">
    <property type="entry name" value="P-loop containing nucleoside triphosphate hydrolases"/>
    <property type="match status" value="2"/>
</dbReference>
<feature type="domain" description="ABC transmembrane type-1" evidence="12">
    <location>
        <begin position="1004"/>
        <end position="1287"/>
    </location>
</feature>
<keyword evidence="13" id="KW-0378">Hydrolase</keyword>
<feature type="transmembrane region" description="Helical" evidence="10">
    <location>
        <begin position="561"/>
        <end position="588"/>
    </location>
</feature>
<evidence type="ECO:0000313" key="14">
    <source>
        <dbReference type="Proteomes" id="UP001498771"/>
    </source>
</evidence>
<dbReference type="InterPro" id="IPR050173">
    <property type="entry name" value="ABC_transporter_C-like"/>
</dbReference>
<dbReference type="Proteomes" id="UP001498771">
    <property type="component" value="Unassembled WGS sequence"/>
</dbReference>
<keyword evidence="6" id="KW-0067">ATP-binding</keyword>
<feature type="transmembrane region" description="Helical" evidence="10">
    <location>
        <begin position="484"/>
        <end position="501"/>
    </location>
</feature>
<dbReference type="InterPro" id="IPR036640">
    <property type="entry name" value="ABC1_TM_sf"/>
</dbReference>
<dbReference type="GeneID" id="90035369"/>
<dbReference type="EMBL" id="JBBJBU010000006">
    <property type="protein sequence ID" value="KAK7205031.1"/>
    <property type="molecule type" value="Genomic_DNA"/>
</dbReference>
<feature type="domain" description="ABC transporter" evidence="11">
    <location>
        <begin position="1332"/>
        <end position="1584"/>
    </location>
</feature>